<proteinExistence type="predicted"/>
<keyword evidence="2" id="KW-1185">Reference proteome</keyword>
<sequence>MHIRVLSDSSKAVPHVERTESEPAEPFYVVGCDLASGFLRELRWLESEGESQDNDWKWPSSPPPVDPAIGSTSAFWDGFSISGRTCSATVASSWPSRSVPAISSQSVFQFSPEVLIIPLSTLHCTLYKNHLDSFDLYESIMAYILVLYLLEDAHFRTFFSALKLDPVLFLWCLRDLMCYIWLVKHTWWTTPEV</sequence>
<gene>
    <name evidence="1" type="ORF">CERSUDRAFT_75317</name>
</gene>
<dbReference type="AlphaFoldDB" id="M2QSI4"/>
<evidence type="ECO:0000313" key="1">
    <source>
        <dbReference type="EMBL" id="EMD34995.1"/>
    </source>
</evidence>
<organism evidence="1 2">
    <name type="scientific">Ceriporiopsis subvermispora (strain B)</name>
    <name type="common">White-rot fungus</name>
    <name type="synonym">Gelatoporia subvermispora</name>
    <dbReference type="NCBI Taxonomy" id="914234"/>
    <lineage>
        <taxon>Eukaryota</taxon>
        <taxon>Fungi</taxon>
        <taxon>Dikarya</taxon>
        <taxon>Basidiomycota</taxon>
        <taxon>Agaricomycotina</taxon>
        <taxon>Agaricomycetes</taxon>
        <taxon>Polyporales</taxon>
        <taxon>Gelatoporiaceae</taxon>
        <taxon>Gelatoporia</taxon>
    </lineage>
</organism>
<dbReference type="HOGENOM" id="CLU_1408581_0_0_1"/>
<accession>M2QSI4</accession>
<dbReference type="EMBL" id="KB445801">
    <property type="protein sequence ID" value="EMD34995.1"/>
    <property type="molecule type" value="Genomic_DNA"/>
</dbReference>
<evidence type="ECO:0000313" key="2">
    <source>
        <dbReference type="Proteomes" id="UP000016930"/>
    </source>
</evidence>
<dbReference type="Proteomes" id="UP000016930">
    <property type="component" value="Unassembled WGS sequence"/>
</dbReference>
<name>M2QSI4_CERS8</name>
<reference evidence="1 2" key="1">
    <citation type="journal article" date="2012" name="Proc. Natl. Acad. Sci. U.S.A.">
        <title>Comparative genomics of Ceriporiopsis subvermispora and Phanerochaete chrysosporium provide insight into selective ligninolysis.</title>
        <authorList>
            <person name="Fernandez-Fueyo E."/>
            <person name="Ruiz-Duenas F.J."/>
            <person name="Ferreira P."/>
            <person name="Floudas D."/>
            <person name="Hibbett D.S."/>
            <person name="Canessa P."/>
            <person name="Larrondo L.F."/>
            <person name="James T.Y."/>
            <person name="Seelenfreund D."/>
            <person name="Lobos S."/>
            <person name="Polanco R."/>
            <person name="Tello M."/>
            <person name="Honda Y."/>
            <person name="Watanabe T."/>
            <person name="Watanabe T."/>
            <person name="Ryu J.S."/>
            <person name="Kubicek C.P."/>
            <person name="Schmoll M."/>
            <person name="Gaskell J."/>
            <person name="Hammel K.E."/>
            <person name="St John F.J."/>
            <person name="Vanden Wymelenberg A."/>
            <person name="Sabat G."/>
            <person name="Splinter BonDurant S."/>
            <person name="Syed K."/>
            <person name="Yadav J.S."/>
            <person name="Doddapaneni H."/>
            <person name="Subramanian V."/>
            <person name="Lavin J.L."/>
            <person name="Oguiza J.A."/>
            <person name="Perez G."/>
            <person name="Pisabarro A.G."/>
            <person name="Ramirez L."/>
            <person name="Santoyo F."/>
            <person name="Master E."/>
            <person name="Coutinho P.M."/>
            <person name="Henrissat B."/>
            <person name="Lombard V."/>
            <person name="Magnuson J.K."/>
            <person name="Kuees U."/>
            <person name="Hori C."/>
            <person name="Igarashi K."/>
            <person name="Samejima M."/>
            <person name="Held B.W."/>
            <person name="Barry K.W."/>
            <person name="LaButti K.M."/>
            <person name="Lapidus A."/>
            <person name="Lindquist E.A."/>
            <person name="Lucas S.M."/>
            <person name="Riley R."/>
            <person name="Salamov A.A."/>
            <person name="Hoffmeister D."/>
            <person name="Schwenk D."/>
            <person name="Hadar Y."/>
            <person name="Yarden O."/>
            <person name="de Vries R.P."/>
            <person name="Wiebenga A."/>
            <person name="Stenlid J."/>
            <person name="Eastwood D."/>
            <person name="Grigoriev I.V."/>
            <person name="Berka R.M."/>
            <person name="Blanchette R.A."/>
            <person name="Kersten P."/>
            <person name="Martinez A.T."/>
            <person name="Vicuna R."/>
            <person name="Cullen D."/>
        </authorList>
    </citation>
    <scope>NUCLEOTIDE SEQUENCE [LARGE SCALE GENOMIC DNA]</scope>
    <source>
        <strain evidence="1 2">B</strain>
    </source>
</reference>
<protein>
    <submittedName>
        <fullName evidence="1">Uncharacterized protein</fullName>
    </submittedName>
</protein>